<feature type="transmembrane region" description="Helical" evidence="1">
    <location>
        <begin position="136"/>
        <end position="158"/>
    </location>
</feature>
<feature type="transmembrane region" description="Helical" evidence="1">
    <location>
        <begin position="12"/>
        <end position="39"/>
    </location>
</feature>
<evidence type="ECO:0000256" key="1">
    <source>
        <dbReference type="SAM" id="Phobius"/>
    </source>
</evidence>
<dbReference type="Pfam" id="PF15860">
    <property type="entry name" value="DUF4728"/>
    <property type="match status" value="1"/>
</dbReference>
<dbReference type="RefSeq" id="XP_049309598.1">
    <property type="nucleotide sequence ID" value="XM_049453641.1"/>
</dbReference>
<keyword evidence="1" id="KW-0472">Membrane</keyword>
<gene>
    <name evidence="3" type="primary">LOC115065713</name>
</gene>
<keyword evidence="1" id="KW-1133">Transmembrane helix</keyword>
<dbReference type="PANTHER" id="PTHR36694:SF11">
    <property type="entry name" value="LP21121P-RELATED"/>
    <property type="match status" value="1"/>
</dbReference>
<dbReference type="Proteomes" id="UP001652620">
    <property type="component" value="Chromosome 3"/>
</dbReference>
<organism evidence="2 3">
    <name type="scientific">Bactrocera dorsalis</name>
    <name type="common">Oriental fruit fly</name>
    <name type="synonym">Dacus dorsalis</name>
    <dbReference type="NCBI Taxonomy" id="27457"/>
    <lineage>
        <taxon>Eukaryota</taxon>
        <taxon>Metazoa</taxon>
        <taxon>Ecdysozoa</taxon>
        <taxon>Arthropoda</taxon>
        <taxon>Hexapoda</taxon>
        <taxon>Insecta</taxon>
        <taxon>Pterygota</taxon>
        <taxon>Neoptera</taxon>
        <taxon>Endopterygota</taxon>
        <taxon>Diptera</taxon>
        <taxon>Brachycera</taxon>
        <taxon>Muscomorpha</taxon>
        <taxon>Tephritoidea</taxon>
        <taxon>Tephritidae</taxon>
        <taxon>Bactrocera</taxon>
        <taxon>Bactrocera</taxon>
    </lineage>
</organism>
<dbReference type="InterPro" id="IPR031720">
    <property type="entry name" value="DUF4728"/>
</dbReference>
<protein>
    <submittedName>
        <fullName evidence="3">Uncharacterized protein LOC115065713</fullName>
    </submittedName>
</protein>
<feature type="transmembrane region" description="Helical" evidence="1">
    <location>
        <begin position="64"/>
        <end position="89"/>
    </location>
</feature>
<proteinExistence type="predicted"/>
<evidence type="ECO:0000313" key="2">
    <source>
        <dbReference type="Proteomes" id="UP001652620"/>
    </source>
</evidence>
<dbReference type="PANTHER" id="PTHR36694">
    <property type="entry name" value="PASIFLORA 1, ISOFORM A-RELATED"/>
    <property type="match status" value="1"/>
</dbReference>
<keyword evidence="2" id="KW-1185">Reference proteome</keyword>
<sequence length="185" mass="21325">MLQKYFCFRLETAAMIIGWFETIGSILSVLIFGFCLGYVDDIVKQIINQAQDSDQLNPDEVHKVLVIGFVFFIILSAINLFASICLLLGTIKERHLLILPWLFNSLFSLLFCFIYYFILIDYIISVQIPFSSGFGSILSISLSLALKLYTWLAMYSLFKNIRNNREQREQLLRPTGGLYPSYTNM</sequence>
<feature type="transmembrane region" description="Helical" evidence="1">
    <location>
        <begin position="101"/>
        <end position="124"/>
    </location>
</feature>
<accession>A0ABM3JK52</accession>
<reference evidence="3" key="1">
    <citation type="submission" date="2025-08" db="UniProtKB">
        <authorList>
            <consortium name="RefSeq"/>
        </authorList>
    </citation>
    <scope>IDENTIFICATION</scope>
    <source>
        <tissue evidence="3">Adult</tissue>
    </source>
</reference>
<name>A0ABM3JK52_BACDO</name>
<dbReference type="GeneID" id="115065713"/>
<evidence type="ECO:0000313" key="3">
    <source>
        <dbReference type="RefSeq" id="XP_049309598.1"/>
    </source>
</evidence>
<keyword evidence="1" id="KW-0812">Transmembrane</keyword>